<protein>
    <submittedName>
        <fullName evidence="2">Uncharacterized protein</fullName>
    </submittedName>
</protein>
<reference evidence="2 3" key="1">
    <citation type="submission" date="2015-01" db="EMBL/GenBank/DDBJ databases">
        <title>Evolution of Trichinella species and genotypes.</title>
        <authorList>
            <person name="Korhonen P.K."/>
            <person name="Edoardo P."/>
            <person name="Giuseppe L.R."/>
            <person name="Gasser R.B."/>
        </authorList>
    </citation>
    <scope>NUCLEOTIDE SEQUENCE [LARGE SCALE GENOMIC DNA]</scope>
    <source>
        <strain evidence="2">ISS3</strain>
    </source>
</reference>
<feature type="transmembrane region" description="Helical" evidence="1">
    <location>
        <begin position="12"/>
        <end position="36"/>
    </location>
</feature>
<keyword evidence="1" id="KW-0472">Membrane</keyword>
<evidence type="ECO:0000313" key="2">
    <source>
        <dbReference type="EMBL" id="KRY25772.1"/>
    </source>
</evidence>
<name>A0A0V1AN57_TRISP</name>
<dbReference type="EMBL" id="JYDH01000735">
    <property type="protein sequence ID" value="KRY25772.1"/>
    <property type="molecule type" value="Genomic_DNA"/>
</dbReference>
<keyword evidence="1" id="KW-0812">Transmembrane</keyword>
<dbReference type="AlphaFoldDB" id="A0A0V1AN57"/>
<keyword evidence="1" id="KW-1133">Transmembrane helix</keyword>
<gene>
    <name evidence="2" type="ORF">T01_9519</name>
</gene>
<comment type="caution">
    <text evidence="2">The sequence shown here is derived from an EMBL/GenBank/DDBJ whole genome shotgun (WGS) entry which is preliminary data.</text>
</comment>
<proteinExistence type="predicted"/>
<evidence type="ECO:0000313" key="3">
    <source>
        <dbReference type="Proteomes" id="UP000054776"/>
    </source>
</evidence>
<organism evidence="2 3">
    <name type="scientific">Trichinella spiralis</name>
    <name type="common">Trichina worm</name>
    <dbReference type="NCBI Taxonomy" id="6334"/>
    <lineage>
        <taxon>Eukaryota</taxon>
        <taxon>Metazoa</taxon>
        <taxon>Ecdysozoa</taxon>
        <taxon>Nematoda</taxon>
        <taxon>Enoplea</taxon>
        <taxon>Dorylaimia</taxon>
        <taxon>Trichinellida</taxon>
        <taxon>Trichinellidae</taxon>
        <taxon>Trichinella</taxon>
    </lineage>
</organism>
<accession>A0A0V1AN57</accession>
<evidence type="ECO:0000256" key="1">
    <source>
        <dbReference type="SAM" id="Phobius"/>
    </source>
</evidence>
<dbReference type="Proteomes" id="UP000054776">
    <property type="component" value="Unassembled WGS sequence"/>
</dbReference>
<dbReference type="InParanoid" id="A0A0V1AN57"/>
<keyword evidence="3" id="KW-1185">Reference proteome</keyword>
<sequence length="43" mass="5103">MDLVHLRKTANCFFRISTFFIDWLLASKFGTAPIVIHWKVEHL</sequence>